<gene>
    <name evidence="6" type="ORF">ACFL27_08715</name>
</gene>
<keyword evidence="1 3" id="KW-0732">Signal</keyword>
<keyword evidence="2" id="KW-1133">Transmembrane helix</keyword>
<name>A0ABV6YVQ9_UNCC1</name>
<keyword evidence="2" id="KW-0472">Membrane</keyword>
<keyword evidence="2" id="KW-0812">Transmembrane</keyword>
<evidence type="ECO:0000256" key="1">
    <source>
        <dbReference type="ARBA" id="ARBA00022729"/>
    </source>
</evidence>
<keyword evidence="7" id="KW-1185">Reference proteome</keyword>
<feature type="signal peptide" evidence="3">
    <location>
        <begin position="1"/>
        <end position="20"/>
    </location>
</feature>
<evidence type="ECO:0000256" key="3">
    <source>
        <dbReference type="SAM" id="SignalP"/>
    </source>
</evidence>
<protein>
    <submittedName>
        <fullName evidence="6">C25 family cysteine peptidase</fullName>
    </submittedName>
</protein>
<feature type="domain" description="Gingipain propeptide" evidence="5">
    <location>
        <begin position="51"/>
        <end position="193"/>
    </location>
</feature>
<evidence type="ECO:0000259" key="5">
    <source>
        <dbReference type="Pfam" id="PF08126"/>
    </source>
</evidence>
<comment type="caution">
    <text evidence="6">The sequence shown here is derived from an EMBL/GenBank/DDBJ whole genome shotgun (WGS) entry which is preliminary data.</text>
</comment>
<reference evidence="6 7" key="1">
    <citation type="submission" date="2024-09" db="EMBL/GenBank/DDBJ databases">
        <title>Laminarin stimulates single cell rates of sulfate reduction while oxygen inhibits transcriptomic activity in coastal marine sediment.</title>
        <authorList>
            <person name="Lindsay M."/>
            <person name="Orcutt B."/>
            <person name="Emerson D."/>
            <person name="Stepanauskas R."/>
            <person name="D'Angelo T."/>
        </authorList>
    </citation>
    <scope>NUCLEOTIDE SEQUENCE [LARGE SCALE GENOMIC DNA]</scope>
    <source>
        <strain evidence="6">SAG AM-311-K15</strain>
    </source>
</reference>
<sequence length="640" mass="71811">MKLSQCMVIVICFWSLFLMAPVEAIQLDNTGVIEATITVEDYSIITTAREHQIQCPGYGNFIAPGKPKLPVRIFSVAIPPGAKFISATVSGLEKVDLPGRYTIGPASMPRVIGREKPAVYQQNQALYDRNYTSVYTSDKPFPEVSGHFVRQSHYRRYNLIDLKIVPFSYRPQSGILSLSTHVRVQIIYKLPQWEREVDSITDYLPRTEKVARDLILNHDEAQTWYPASAASRRGSGYTLTIITIDSLEPALSSLVNLETQKGNNPTVVLLSWITSNYTGVDVAQQIRNFLRDKYPSDQWGIENVLLVGHHDQVPMRQVWQDIGYGKPRTDFYFAELSQPDNQSWDSNQNGQFGEDSDTMDFYAEINVGRIPWSDFDTVQAICQKSVAYETNNDPTFKKSILLLGAYFWADTDNAELMEAKVDQAWMTDWNILRMYEKNSTYTSSYDCDYPLKRTNVVQYWSAGKFGFVNWAGHGSPVSSHIAGLMQPAFIHADDCPLLNDDYPAIIFADACSNSDTDYANIGRAMLKQGAVGFVGATKVALGCPGWSNPNDGSSQSLDYYFTTAVTSESATQGAAHQDALRTLYTQGLWYYVPYEMCEWTLWGNPCLSMTAVPSQTPLVSPIGLILLLGILSLVFIRSKR</sequence>
<feature type="transmembrane region" description="Helical" evidence="2">
    <location>
        <begin position="618"/>
        <end position="636"/>
    </location>
</feature>
<evidence type="ECO:0000313" key="7">
    <source>
        <dbReference type="Proteomes" id="UP001594351"/>
    </source>
</evidence>
<dbReference type="SUPFAM" id="SSF52129">
    <property type="entry name" value="Caspase-like"/>
    <property type="match status" value="1"/>
</dbReference>
<dbReference type="InterPro" id="IPR012600">
    <property type="entry name" value="Propeptide_C25"/>
</dbReference>
<dbReference type="Gene3D" id="3.40.50.1460">
    <property type="match status" value="1"/>
</dbReference>
<evidence type="ECO:0000313" key="6">
    <source>
        <dbReference type="EMBL" id="MFC1850259.1"/>
    </source>
</evidence>
<dbReference type="Pfam" id="PF08126">
    <property type="entry name" value="Propeptide_C25"/>
    <property type="match status" value="1"/>
</dbReference>
<dbReference type="InterPro" id="IPR001769">
    <property type="entry name" value="Gingipain"/>
</dbReference>
<proteinExistence type="predicted"/>
<dbReference type="Gene3D" id="3.40.50.10390">
    <property type="entry name" value="Gingipain r, domain 1"/>
    <property type="match status" value="1"/>
</dbReference>
<dbReference type="InterPro" id="IPR029030">
    <property type="entry name" value="Caspase-like_dom_sf"/>
</dbReference>
<dbReference type="InterPro" id="IPR038490">
    <property type="entry name" value="Gingipain_propep_sf"/>
</dbReference>
<evidence type="ECO:0000259" key="4">
    <source>
        <dbReference type="Pfam" id="PF01364"/>
    </source>
</evidence>
<dbReference type="Pfam" id="PF01364">
    <property type="entry name" value="Peptidase_C25"/>
    <property type="match status" value="1"/>
</dbReference>
<dbReference type="EMBL" id="JBHPBY010000087">
    <property type="protein sequence ID" value="MFC1850259.1"/>
    <property type="molecule type" value="Genomic_DNA"/>
</dbReference>
<feature type="domain" description="Gingipain" evidence="4">
    <location>
        <begin position="241"/>
        <end position="608"/>
    </location>
</feature>
<dbReference type="Proteomes" id="UP001594351">
    <property type="component" value="Unassembled WGS sequence"/>
</dbReference>
<evidence type="ECO:0000256" key="2">
    <source>
        <dbReference type="SAM" id="Phobius"/>
    </source>
</evidence>
<dbReference type="Gene3D" id="2.60.40.3800">
    <property type="match status" value="1"/>
</dbReference>
<dbReference type="InterPro" id="IPR029031">
    <property type="entry name" value="Gingipain_N_sf"/>
</dbReference>
<organism evidence="6 7">
    <name type="scientific">candidate division CSSED10-310 bacterium</name>
    <dbReference type="NCBI Taxonomy" id="2855610"/>
    <lineage>
        <taxon>Bacteria</taxon>
        <taxon>Bacteria division CSSED10-310</taxon>
    </lineage>
</organism>
<feature type="chain" id="PRO_5046988239" evidence="3">
    <location>
        <begin position="21"/>
        <end position="640"/>
    </location>
</feature>
<accession>A0ABV6YVQ9</accession>